<evidence type="ECO:0000313" key="1">
    <source>
        <dbReference type="EnsemblMetazoa" id="GAUT016765-PA"/>
    </source>
</evidence>
<evidence type="ECO:0000313" key="2">
    <source>
        <dbReference type="Proteomes" id="UP000078200"/>
    </source>
</evidence>
<sequence length="104" mass="11853">MFLIIVLSPQGVETSYDKFYIYDLGCGVPIKLKNRRDGSTKSYTTTARESKLVMEKELLQTIAHGSTCDLYHKFSAESFKDFLQRASVNSRLRLGQAGWLRVRA</sequence>
<keyword evidence="2" id="KW-1185">Reference proteome</keyword>
<organism evidence="1 2">
    <name type="scientific">Glossina austeni</name>
    <name type="common">Savannah tsetse fly</name>
    <dbReference type="NCBI Taxonomy" id="7395"/>
    <lineage>
        <taxon>Eukaryota</taxon>
        <taxon>Metazoa</taxon>
        <taxon>Ecdysozoa</taxon>
        <taxon>Arthropoda</taxon>
        <taxon>Hexapoda</taxon>
        <taxon>Insecta</taxon>
        <taxon>Pterygota</taxon>
        <taxon>Neoptera</taxon>
        <taxon>Endopterygota</taxon>
        <taxon>Diptera</taxon>
        <taxon>Brachycera</taxon>
        <taxon>Muscomorpha</taxon>
        <taxon>Hippoboscoidea</taxon>
        <taxon>Glossinidae</taxon>
        <taxon>Glossina</taxon>
    </lineage>
</organism>
<dbReference type="AlphaFoldDB" id="A0A1A9UV89"/>
<protein>
    <submittedName>
        <fullName evidence="1">Uncharacterized protein</fullName>
    </submittedName>
</protein>
<name>A0A1A9UV89_GLOAU</name>
<accession>A0A1A9UV89</accession>
<dbReference type="Proteomes" id="UP000078200">
    <property type="component" value="Unassembled WGS sequence"/>
</dbReference>
<dbReference type="VEuPathDB" id="VectorBase:GAUT016765"/>
<reference evidence="1" key="1">
    <citation type="submission" date="2020-05" db="UniProtKB">
        <authorList>
            <consortium name="EnsemblMetazoa"/>
        </authorList>
    </citation>
    <scope>IDENTIFICATION</scope>
    <source>
        <strain evidence="1">TTRI</strain>
    </source>
</reference>
<proteinExistence type="predicted"/>
<dbReference type="EnsemblMetazoa" id="GAUT016765-RA">
    <property type="protein sequence ID" value="GAUT016765-PA"/>
    <property type="gene ID" value="GAUT016765"/>
</dbReference>